<feature type="transmembrane region" description="Helical" evidence="1">
    <location>
        <begin position="54"/>
        <end position="75"/>
    </location>
</feature>
<keyword evidence="1" id="KW-1133">Transmembrane helix</keyword>
<sequence length="148" mass="17276">MLRLKKSNVVKRVKSAHFIGRQLSRLKLGQSYYTIVVSSVSAISLISLAFEITIWMLILTFPVLLLGTFVIGYFMDIYNINTMDKLKANEIGNRYLTTSDMKGQEFQLLQTEIVLEALKAIQEERQLDPKDLLKKYDLYFRKWKSPYK</sequence>
<evidence type="ECO:0000313" key="2">
    <source>
        <dbReference type="EMBL" id="GAI68958.1"/>
    </source>
</evidence>
<protein>
    <submittedName>
        <fullName evidence="2">Uncharacterized protein</fullName>
    </submittedName>
</protein>
<organism evidence="2">
    <name type="scientific">marine sediment metagenome</name>
    <dbReference type="NCBI Taxonomy" id="412755"/>
    <lineage>
        <taxon>unclassified sequences</taxon>
        <taxon>metagenomes</taxon>
        <taxon>ecological metagenomes</taxon>
    </lineage>
</organism>
<keyword evidence="1" id="KW-0472">Membrane</keyword>
<keyword evidence="1" id="KW-0812">Transmembrane</keyword>
<reference evidence="2" key="1">
    <citation type="journal article" date="2014" name="Front. Microbiol.">
        <title>High frequency of phylogenetically diverse reductive dehalogenase-homologous genes in deep subseafloor sedimentary metagenomes.</title>
        <authorList>
            <person name="Kawai M."/>
            <person name="Futagami T."/>
            <person name="Toyoda A."/>
            <person name="Takaki Y."/>
            <person name="Nishi S."/>
            <person name="Hori S."/>
            <person name="Arai W."/>
            <person name="Tsubouchi T."/>
            <person name="Morono Y."/>
            <person name="Uchiyama I."/>
            <person name="Ito T."/>
            <person name="Fujiyama A."/>
            <person name="Inagaki F."/>
            <person name="Takami H."/>
        </authorList>
    </citation>
    <scope>NUCLEOTIDE SEQUENCE</scope>
    <source>
        <strain evidence="2">Expedition CK06-06</strain>
    </source>
</reference>
<comment type="caution">
    <text evidence="2">The sequence shown here is derived from an EMBL/GenBank/DDBJ whole genome shotgun (WGS) entry which is preliminary data.</text>
</comment>
<name>X1QL64_9ZZZZ</name>
<feature type="transmembrane region" description="Helical" evidence="1">
    <location>
        <begin position="31"/>
        <end position="48"/>
    </location>
</feature>
<dbReference type="EMBL" id="BARW01000049">
    <property type="protein sequence ID" value="GAI68958.1"/>
    <property type="molecule type" value="Genomic_DNA"/>
</dbReference>
<gene>
    <name evidence="2" type="ORF">S12H4_00451</name>
</gene>
<evidence type="ECO:0000256" key="1">
    <source>
        <dbReference type="SAM" id="Phobius"/>
    </source>
</evidence>
<accession>X1QL64</accession>
<dbReference type="AlphaFoldDB" id="X1QL64"/>
<proteinExistence type="predicted"/>